<dbReference type="PANTHER" id="PTHR30204">
    <property type="entry name" value="REDOX-CYCLING DRUG-SENSING TRANSCRIPTIONAL ACTIVATOR SOXR"/>
    <property type="match status" value="1"/>
</dbReference>
<dbReference type="Pfam" id="PF13411">
    <property type="entry name" value="MerR_1"/>
    <property type="match status" value="1"/>
</dbReference>
<dbReference type="CDD" id="cd01109">
    <property type="entry name" value="HTH_YyaN"/>
    <property type="match status" value="1"/>
</dbReference>
<accession>A0A0R1KS81</accession>
<dbReference type="Proteomes" id="UP000051515">
    <property type="component" value="Unassembled WGS sequence"/>
</dbReference>
<dbReference type="GO" id="GO:0003700">
    <property type="term" value="F:DNA-binding transcription factor activity"/>
    <property type="evidence" value="ECO:0007669"/>
    <property type="project" value="InterPro"/>
</dbReference>
<dbReference type="PANTHER" id="PTHR30204:SF82">
    <property type="entry name" value="TRANSCRIPTIONAL REGULATOR, MERR FAMILY"/>
    <property type="match status" value="1"/>
</dbReference>
<evidence type="ECO:0000313" key="4">
    <source>
        <dbReference type="Proteomes" id="UP000051515"/>
    </source>
</evidence>
<dbReference type="InterPro" id="IPR009061">
    <property type="entry name" value="DNA-bd_dom_put_sf"/>
</dbReference>
<dbReference type="AlphaFoldDB" id="A0A0R1KS81"/>
<dbReference type="InterPro" id="IPR000551">
    <property type="entry name" value="MerR-type_HTH_dom"/>
</dbReference>
<dbReference type="SUPFAM" id="SSF46955">
    <property type="entry name" value="Putative DNA-binding domain"/>
    <property type="match status" value="1"/>
</dbReference>
<protein>
    <recommendedName>
        <fullName evidence="2">HTH merR-type domain-containing protein</fullName>
    </recommendedName>
</protein>
<dbReference type="STRING" id="1423788.FC78_GL001314"/>
<proteinExistence type="predicted"/>
<dbReference type="Gene3D" id="1.10.1660.10">
    <property type="match status" value="1"/>
</dbReference>
<gene>
    <name evidence="3" type="ORF">FC78_GL001314</name>
</gene>
<dbReference type="InterPro" id="IPR047057">
    <property type="entry name" value="MerR_fam"/>
</dbReference>
<sequence>MKKTYSIKEVADYFHLPISTIRYYDKKGLLPFVSKNEAGYRVFSESDFGFIKTICCLKNTGMPIKDIRTYIDLCMQGTASIQQRRELLQQHKKNVLKQQQVLHDNLKEITTKIQRYASEDSVNIIKGQINFVQDEKKSLNLENPFK</sequence>
<dbReference type="SMART" id="SM00422">
    <property type="entry name" value="HTH_MERR"/>
    <property type="match status" value="1"/>
</dbReference>
<evidence type="ECO:0000256" key="1">
    <source>
        <dbReference type="ARBA" id="ARBA00023125"/>
    </source>
</evidence>
<keyword evidence="1" id="KW-0238">DNA-binding</keyword>
<name>A0A0R1KS81_9LACO</name>
<feature type="domain" description="HTH merR-type" evidence="2">
    <location>
        <begin position="4"/>
        <end position="73"/>
    </location>
</feature>
<evidence type="ECO:0000313" key="3">
    <source>
        <dbReference type="EMBL" id="KRK83732.1"/>
    </source>
</evidence>
<dbReference type="EMBL" id="AZDY01000035">
    <property type="protein sequence ID" value="KRK83732.1"/>
    <property type="molecule type" value="Genomic_DNA"/>
</dbReference>
<dbReference type="GO" id="GO:0003677">
    <property type="term" value="F:DNA binding"/>
    <property type="evidence" value="ECO:0007669"/>
    <property type="project" value="UniProtKB-KW"/>
</dbReference>
<organism evidence="3 4">
    <name type="scientific">Companilactobacillus bobalius DSM 19674</name>
    <dbReference type="NCBI Taxonomy" id="1423788"/>
    <lineage>
        <taxon>Bacteria</taxon>
        <taxon>Bacillati</taxon>
        <taxon>Bacillota</taxon>
        <taxon>Bacilli</taxon>
        <taxon>Lactobacillales</taxon>
        <taxon>Lactobacillaceae</taxon>
        <taxon>Companilactobacillus</taxon>
        <taxon>Companilactobacillus bobalius</taxon>
    </lineage>
</organism>
<keyword evidence="4" id="KW-1185">Reference proteome</keyword>
<dbReference type="OrthoDB" id="9811174at2"/>
<comment type="caution">
    <text evidence="3">The sequence shown here is derived from an EMBL/GenBank/DDBJ whole genome shotgun (WGS) entry which is preliminary data.</text>
</comment>
<dbReference type="RefSeq" id="WP_056951386.1">
    <property type="nucleotide sequence ID" value="NZ_AZDY01000035.1"/>
</dbReference>
<dbReference type="PROSITE" id="PS50937">
    <property type="entry name" value="HTH_MERR_2"/>
    <property type="match status" value="1"/>
</dbReference>
<evidence type="ECO:0000259" key="2">
    <source>
        <dbReference type="PROSITE" id="PS50937"/>
    </source>
</evidence>
<dbReference type="PATRIC" id="fig|1423788.3.peg.1349"/>
<reference evidence="3 4" key="1">
    <citation type="journal article" date="2015" name="Genome Announc.">
        <title>Expanding the biotechnology potential of lactobacilli through comparative genomics of 213 strains and associated genera.</title>
        <authorList>
            <person name="Sun Z."/>
            <person name="Harris H.M."/>
            <person name="McCann A."/>
            <person name="Guo C."/>
            <person name="Argimon S."/>
            <person name="Zhang W."/>
            <person name="Yang X."/>
            <person name="Jeffery I.B."/>
            <person name="Cooney J.C."/>
            <person name="Kagawa T.F."/>
            <person name="Liu W."/>
            <person name="Song Y."/>
            <person name="Salvetti E."/>
            <person name="Wrobel A."/>
            <person name="Rasinkangas P."/>
            <person name="Parkhill J."/>
            <person name="Rea M.C."/>
            <person name="O'Sullivan O."/>
            <person name="Ritari J."/>
            <person name="Douillard F.P."/>
            <person name="Paul Ross R."/>
            <person name="Yang R."/>
            <person name="Briner A.E."/>
            <person name="Felis G.E."/>
            <person name="de Vos W.M."/>
            <person name="Barrangou R."/>
            <person name="Klaenhammer T.R."/>
            <person name="Caufield P.W."/>
            <person name="Cui Y."/>
            <person name="Zhang H."/>
            <person name="O'Toole P.W."/>
        </authorList>
    </citation>
    <scope>NUCLEOTIDE SEQUENCE [LARGE SCALE GENOMIC DNA]</scope>
    <source>
        <strain evidence="3 4">DSM 19674</strain>
    </source>
</reference>